<evidence type="ECO:0000313" key="2">
    <source>
        <dbReference type="EMBL" id="KCV68770.1"/>
    </source>
</evidence>
<keyword evidence="3" id="KW-1185">Reference proteome</keyword>
<dbReference type="EMBL" id="KB932208">
    <property type="protein sequence ID" value="KCV68770.1"/>
    <property type="molecule type" value="Genomic_DNA"/>
</dbReference>
<feature type="region of interest" description="Disordered" evidence="1">
    <location>
        <begin position="60"/>
        <end position="81"/>
    </location>
</feature>
<evidence type="ECO:0000313" key="3">
    <source>
        <dbReference type="Proteomes" id="UP000030693"/>
    </source>
</evidence>
<dbReference type="RefSeq" id="XP_009497202.1">
    <property type="nucleotide sequence ID" value="XM_009498927.1"/>
</dbReference>
<evidence type="ECO:0000256" key="1">
    <source>
        <dbReference type="SAM" id="MobiDB-lite"/>
    </source>
</evidence>
<dbReference type="Proteomes" id="UP000030693">
    <property type="component" value="Unassembled WGS sequence"/>
</dbReference>
<reference evidence="2" key="1">
    <citation type="submission" date="2013-04" db="EMBL/GenBank/DDBJ databases">
        <title>The Genome Sequence of Fonticula alba ATCC 38817.</title>
        <authorList>
            <consortium name="The Broad Institute Genomics Platform"/>
            <person name="Russ C."/>
            <person name="Cuomo C."/>
            <person name="Burger G."/>
            <person name="Gray M.W."/>
            <person name="Holland P.W.H."/>
            <person name="King N."/>
            <person name="Lang F.B.F."/>
            <person name="Roger A.J."/>
            <person name="Ruiz-Trillo I."/>
            <person name="Brown M."/>
            <person name="Walker B."/>
            <person name="Young S."/>
            <person name="Zeng Q."/>
            <person name="Gargeya S."/>
            <person name="Fitzgerald M."/>
            <person name="Haas B."/>
            <person name="Abouelleil A."/>
            <person name="Allen A.W."/>
            <person name="Alvarado L."/>
            <person name="Arachchi H.M."/>
            <person name="Berlin A.M."/>
            <person name="Chapman S.B."/>
            <person name="Gainer-Dewar J."/>
            <person name="Goldberg J."/>
            <person name="Griggs A."/>
            <person name="Gujja S."/>
            <person name="Hansen M."/>
            <person name="Howarth C."/>
            <person name="Imamovic A."/>
            <person name="Ireland A."/>
            <person name="Larimer J."/>
            <person name="McCowan C."/>
            <person name="Murphy C."/>
            <person name="Pearson M."/>
            <person name="Poon T.W."/>
            <person name="Priest M."/>
            <person name="Roberts A."/>
            <person name="Saif S."/>
            <person name="Shea T."/>
            <person name="Sisk P."/>
            <person name="Sykes S."/>
            <person name="Wortman J."/>
            <person name="Nusbaum C."/>
            <person name="Birren B."/>
        </authorList>
    </citation>
    <scope>NUCLEOTIDE SEQUENCE [LARGE SCALE GENOMIC DNA]</scope>
    <source>
        <strain evidence="2">ATCC 38817</strain>
    </source>
</reference>
<protein>
    <submittedName>
        <fullName evidence="2">Uncharacterized protein</fullName>
    </submittedName>
</protein>
<sequence>MADVLPIPVSPPQDTGIVALFKSGQRLNVQYGDFIISGSIHSNRAQFDLCCPVGGATGLRDSLPSRHGRAPPSNESPMSPEPWLQKVATPGEALHVAGREALLLDNGRIVRFTFDEAGMAETGVLYRHVPGAEGVGFTVNKSLLYLATEPATLLGFQLREDLVLFDDSPGDLPTEGVCSFNAGHVVLNFGNMVAKLRFGATGPDAGSLTALSVFQVESCLAGAGVSPEAGYRAQNALRGRGENGFRNVVPSPARGLCPPACPCASLRLPKQVSAHHNRVLVVRHGRLLLAEFPMPVATLGVSAPPACRAHESILMEGLPDGAWLELTVTPGLVLLVDPSRRCGHYIDLGRPLSRFSLFRKIALPLFEDSVVSGSYQFSRTVTLVAPGGLNSLTVSEGANVNILTRFAEPMAMMPFRSNQGTLCRPRANAPEVFRIEVEGFGDMVPAGRLMLGSKRALSLHENFLVCHEYVLGTESFRLAGFSFALQLGSSGIAGPGRLSLQQASPPQDGRLCVVIDGQWAMDVDLEARKVSGLRSWLPAGWPQSGTDRLPPGGMMTTVRQELAVAGPSGVLLYGLQAAGEQLAIDQQPRTAWRSASRPAGIFAPLEPDTLAVATGGEVHFVRATADGPVLRSMSFDDKVVAVFGHRSTRESLAVLTRSSVQIFHNWESAYDIPLGGRQCLAVTQLDDGSLVLRCSDGFFDLLNFDALMFAERHVQWRDQPGPLPGTGTPEQVWVCPWFSLSWVARHPGGRFVFHTANRQPDVYEPWAFLPTRRSFALDLSSWPGAGEDAPAGAVFLQHGDRRFCVILFGQRMALIPEEDLIRLFIDPTDPSILGQPLQCSIVNVGLPLSSGDMLTLGPEVRPLHPTVILSTVVEGKSAFGPKSLPIEGESVQMGQIRVELWTPAAGAPDGAAAC</sequence>
<gene>
    <name evidence="2" type="ORF">H696_05066</name>
</gene>
<dbReference type="AlphaFoldDB" id="A0A058Z3C6"/>
<organism evidence="2">
    <name type="scientific">Fonticula alba</name>
    <name type="common">Slime mold</name>
    <dbReference type="NCBI Taxonomy" id="691883"/>
    <lineage>
        <taxon>Eukaryota</taxon>
        <taxon>Rotosphaerida</taxon>
        <taxon>Fonticulaceae</taxon>
        <taxon>Fonticula</taxon>
    </lineage>
</organism>
<dbReference type="GeneID" id="20529791"/>
<name>A0A058Z3C6_FONAL</name>
<feature type="compositionally biased region" description="Low complexity" evidence="1">
    <location>
        <begin position="71"/>
        <end position="81"/>
    </location>
</feature>
<accession>A0A058Z3C6</accession>
<proteinExistence type="predicted"/>